<dbReference type="SUPFAM" id="SSF48403">
    <property type="entry name" value="Ankyrin repeat"/>
    <property type="match status" value="1"/>
</dbReference>
<name>A0ABN8N4X4_9CNID</name>
<gene>
    <name evidence="8" type="ORF">PLOB_00045720</name>
</gene>
<dbReference type="Pfam" id="PF20266">
    <property type="entry name" value="Mab-21_C"/>
    <property type="match status" value="1"/>
</dbReference>
<feature type="region of interest" description="Disordered" evidence="5">
    <location>
        <begin position="843"/>
        <end position="907"/>
    </location>
</feature>
<evidence type="ECO:0000256" key="4">
    <source>
        <dbReference type="PROSITE-ProRule" id="PRU00023"/>
    </source>
</evidence>
<keyword evidence="2" id="KW-0677">Repeat</keyword>
<dbReference type="Gene3D" id="1.25.40.20">
    <property type="entry name" value="Ankyrin repeat-containing domain"/>
    <property type="match status" value="4"/>
</dbReference>
<feature type="repeat" description="ANK" evidence="4">
    <location>
        <begin position="109"/>
        <end position="145"/>
    </location>
</feature>
<proteinExistence type="inferred from homology"/>
<comment type="similarity">
    <text evidence="1">Belongs to the mab-21 family.</text>
</comment>
<feature type="repeat" description="ANK" evidence="4">
    <location>
        <begin position="329"/>
        <end position="350"/>
    </location>
</feature>
<dbReference type="PANTHER" id="PTHR24198:SF165">
    <property type="entry name" value="ANKYRIN REPEAT-CONTAINING PROTEIN-RELATED"/>
    <property type="match status" value="1"/>
</dbReference>
<dbReference type="InterPro" id="IPR024810">
    <property type="entry name" value="MAB21L/cGLR"/>
</dbReference>
<dbReference type="Gene3D" id="3.30.460.90">
    <property type="match status" value="1"/>
</dbReference>
<dbReference type="PROSITE" id="PS50088">
    <property type="entry name" value="ANK_REPEAT"/>
    <property type="match status" value="7"/>
</dbReference>
<dbReference type="PRINTS" id="PR01415">
    <property type="entry name" value="ANKYRIN"/>
</dbReference>
<dbReference type="InterPro" id="IPR036770">
    <property type="entry name" value="Ankyrin_rpt-contain_sf"/>
</dbReference>
<feature type="compositionally biased region" description="Basic and acidic residues" evidence="5">
    <location>
        <begin position="890"/>
        <end position="907"/>
    </location>
</feature>
<dbReference type="PROSITE" id="PS50297">
    <property type="entry name" value="ANK_REP_REGION"/>
    <property type="match status" value="6"/>
</dbReference>
<evidence type="ECO:0000256" key="1">
    <source>
        <dbReference type="ARBA" id="ARBA00008307"/>
    </source>
</evidence>
<evidence type="ECO:0000256" key="2">
    <source>
        <dbReference type="ARBA" id="ARBA00022737"/>
    </source>
</evidence>
<feature type="compositionally biased region" description="Basic and acidic residues" evidence="5">
    <location>
        <begin position="843"/>
        <end position="858"/>
    </location>
</feature>
<feature type="repeat" description="ANK" evidence="4">
    <location>
        <begin position="146"/>
        <end position="182"/>
    </location>
</feature>
<dbReference type="PANTHER" id="PTHR24198">
    <property type="entry name" value="ANKYRIN REPEAT AND PROTEIN KINASE DOMAIN-CONTAINING PROTEIN"/>
    <property type="match status" value="1"/>
</dbReference>
<evidence type="ECO:0000259" key="7">
    <source>
        <dbReference type="Pfam" id="PF20266"/>
    </source>
</evidence>
<evidence type="ECO:0000259" key="6">
    <source>
        <dbReference type="Pfam" id="PF03281"/>
    </source>
</evidence>
<dbReference type="InterPro" id="IPR046906">
    <property type="entry name" value="Mab-21_HhH/H2TH-like"/>
</dbReference>
<sequence length="929" mass="103620">MRAEASKEGLSKAIMDVLLASEIGDSKKLEQLLAAQNPEVNYSNDSKETPLLLACKFDHFSCCSLLLEAGASVDQSDSVGNSPLHFARDYNIVARLLALGADPAAKNVKGRTPLHEAALWGTTEVFKALLEEFINRKLSVDVSDEQGFTPLHLAVFSEVEENILEKTNLLISAGAGVDKPGLHGFTPIRLACTNFNLKASSVLHLLRCGASPRVIDEYGNTCLHAIFKMNPYFYPSEEDSLEVTTILEELVKLGCNVNVKNRNGQTALQYAAYSALPEQVKTLLECGADPSIADHIGRTPLHKSMFNRDFKVAEILLEYSKSPCVVDHLGRIPLHYAATSGKREIIRTIIPAMSPPPQGVENFMNKQDNFGMTPLHYFLLHKRTEESILSCLLQYGADVKIDLPSGVTCIEMARYSRDVSQVIFQVANPGKIHPLPLHEFPGSQENSFLKDYLQPICIVSDRDIDPETLRPTPNVQEYLDQISLWTIPSDEQINLQNCINSSIEKFVRHLCDEIARMDPRFASNVLPSGSTYEGTKPVTEASFLTDFDYMICLERLSEEVIVEEVPAVVGHVRVAHKQPTNQSKFKEFFSEGYLVGDRVSKAFCDLMVLVMNQPKIWQDGDMECPCIPTLQSTTGRPNIKLSLVWKKDVMNARSVSIDIVPAIQVKSLWPSFARQDSSILTPDTRECHVVLKQPDVGLNSTEHFGNPAHLLTVTFSVAEREIFLKMPDVVKRSCVVAKVLSRRTAKVPFSMIYGGEYGTAKILTKNTFSSYVLKTALFHELEALHLNDSNNSTNKLTLKTLVYGIFTRLSQAAGERFLPSFFVPRHNLFHTYKEDSCTEKIRRMKERGGKKNEKEGGGKKRKKVGGGKKKEKEGGGKKKKKKEGRGKKKRIEEGGNEKKKKKETVEWKEGVTEDLVIAVVIVAAFEILN</sequence>
<evidence type="ECO:0000256" key="5">
    <source>
        <dbReference type="SAM" id="MobiDB-lite"/>
    </source>
</evidence>
<organism evidence="8 9">
    <name type="scientific">Porites lobata</name>
    <dbReference type="NCBI Taxonomy" id="104759"/>
    <lineage>
        <taxon>Eukaryota</taxon>
        <taxon>Metazoa</taxon>
        <taxon>Cnidaria</taxon>
        <taxon>Anthozoa</taxon>
        <taxon>Hexacorallia</taxon>
        <taxon>Scleractinia</taxon>
        <taxon>Fungiina</taxon>
        <taxon>Poritidae</taxon>
        <taxon>Porites</taxon>
    </lineage>
</organism>
<reference evidence="8 9" key="1">
    <citation type="submission" date="2022-05" db="EMBL/GenBank/DDBJ databases">
        <authorList>
            <consortium name="Genoscope - CEA"/>
            <person name="William W."/>
        </authorList>
    </citation>
    <scope>NUCLEOTIDE SEQUENCE [LARGE SCALE GENOMIC DNA]</scope>
</reference>
<dbReference type="Pfam" id="PF12796">
    <property type="entry name" value="Ank_2"/>
    <property type="match status" value="2"/>
</dbReference>
<feature type="repeat" description="ANK" evidence="4">
    <location>
        <begin position="296"/>
        <end position="328"/>
    </location>
</feature>
<dbReference type="SMART" id="SM01265">
    <property type="entry name" value="Mab-21"/>
    <property type="match status" value="1"/>
</dbReference>
<dbReference type="Pfam" id="PF03281">
    <property type="entry name" value="Mab-21"/>
    <property type="match status" value="1"/>
</dbReference>
<feature type="domain" description="Mab-21-like nucleotidyltransferase" evidence="6">
    <location>
        <begin position="546"/>
        <end position="692"/>
    </location>
</feature>
<protein>
    <recommendedName>
        <fullName evidence="10">Ankyrin repeat protein</fullName>
    </recommendedName>
</protein>
<keyword evidence="9" id="KW-1185">Reference proteome</keyword>
<feature type="repeat" description="ANK" evidence="4">
    <location>
        <begin position="370"/>
        <end position="404"/>
    </location>
</feature>
<dbReference type="SMART" id="SM00248">
    <property type="entry name" value="ANK"/>
    <property type="match status" value="10"/>
</dbReference>
<feature type="repeat" description="ANK" evidence="4">
    <location>
        <begin position="263"/>
        <end position="295"/>
    </location>
</feature>
<dbReference type="Proteomes" id="UP001159405">
    <property type="component" value="Unassembled WGS sequence"/>
</dbReference>
<feature type="domain" description="Mab-21-like HhH/H2TH-like" evidence="7">
    <location>
        <begin position="765"/>
        <end position="841"/>
    </location>
</feature>
<dbReference type="InterPro" id="IPR002110">
    <property type="entry name" value="Ankyrin_rpt"/>
</dbReference>
<accession>A0ABN8N4X4</accession>
<keyword evidence="3 4" id="KW-0040">ANK repeat</keyword>
<evidence type="ECO:0000313" key="9">
    <source>
        <dbReference type="Proteomes" id="UP001159405"/>
    </source>
</evidence>
<feature type="compositionally biased region" description="Basic residues" evidence="5">
    <location>
        <begin position="877"/>
        <end position="889"/>
    </location>
</feature>
<dbReference type="Gene3D" id="1.10.1410.40">
    <property type="match status" value="1"/>
</dbReference>
<dbReference type="Pfam" id="PF00023">
    <property type="entry name" value="Ank"/>
    <property type="match status" value="1"/>
</dbReference>
<comment type="caution">
    <text evidence="8">The sequence shown here is derived from an EMBL/GenBank/DDBJ whole genome shotgun (WGS) entry which is preliminary data.</text>
</comment>
<feature type="repeat" description="ANK" evidence="4">
    <location>
        <begin position="46"/>
        <end position="78"/>
    </location>
</feature>
<evidence type="ECO:0000313" key="8">
    <source>
        <dbReference type="EMBL" id="CAH3040505.1"/>
    </source>
</evidence>
<dbReference type="InterPro" id="IPR046903">
    <property type="entry name" value="Mab-21-like_nuc_Trfase"/>
</dbReference>
<dbReference type="EMBL" id="CALNXK010000008">
    <property type="protein sequence ID" value="CAH3040505.1"/>
    <property type="molecule type" value="Genomic_DNA"/>
</dbReference>
<evidence type="ECO:0008006" key="10">
    <source>
        <dbReference type="Google" id="ProtNLM"/>
    </source>
</evidence>
<evidence type="ECO:0000256" key="3">
    <source>
        <dbReference type="ARBA" id="ARBA00023043"/>
    </source>
</evidence>